<accession>A0ABN1G311</accession>
<evidence type="ECO:0000313" key="2">
    <source>
        <dbReference type="EMBL" id="GAA0603099.1"/>
    </source>
</evidence>
<organism evidence="2 3">
    <name type="scientific">Sporichthya brevicatena</name>
    <dbReference type="NCBI Taxonomy" id="171442"/>
    <lineage>
        <taxon>Bacteria</taxon>
        <taxon>Bacillati</taxon>
        <taxon>Actinomycetota</taxon>
        <taxon>Actinomycetes</taxon>
        <taxon>Sporichthyales</taxon>
        <taxon>Sporichthyaceae</taxon>
        <taxon>Sporichthya</taxon>
    </lineage>
</organism>
<comment type="caution">
    <text evidence="2">The sequence shown here is derived from an EMBL/GenBank/DDBJ whole genome shotgun (WGS) entry which is preliminary data.</text>
</comment>
<protein>
    <submittedName>
        <fullName evidence="2">Uncharacterized protein</fullName>
    </submittedName>
</protein>
<name>A0ABN1G311_9ACTN</name>
<gene>
    <name evidence="2" type="ORF">GCM10009547_00780</name>
</gene>
<keyword evidence="3" id="KW-1185">Reference proteome</keyword>
<sequence length="150" mass="16731">MTTSVDHNLIRTTERTVDPSAPPRPPTVFGRQSEWSVVLRGYALAWEAVHSSVDGAPAEATIRKLLTGTGPARREILRMAHDYLAFTDFGVPNAAQVDALLNVENALGRLGHHERRSRASRRLGRVRQWAAALASPFRPTGHRRRRHRTA</sequence>
<evidence type="ECO:0000256" key="1">
    <source>
        <dbReference type="SAM" id="MobiDB-lite"/>
    </source>
</evidence>
<reference evidence="2 3" key="1">
    <citation type="journal article" date="2019" name="Int. J. Syst. Evol. Microbiol.">
        <title>The Global Catalogue of Microorganisms (GCM) 10K type strain sequencing project: providing services to taxonomists for standard genome sequencing and annotation.</title>
        <authorList>
            <consortium name="The Broad Institute Genomics Platform"/>
            <consortium name="The Broad Institute Genome Sequencing Center for Infectious Disease"/>
            <person name="Wu L."/>
            <person name="Ma J."/>
        </authorList>
    </citation>
    <scope>NUCLEOTIDE SEQUENCE [LARGE SCALE GENOMIC DNA]</scope>
    <source>
        <strain evidence="2 3">JCM 10671</strain>
    </source>
</reference>
<proteinExistence type="predicted"/>
<feature type="compositionally biased region" description="Basic and acidic residues" evidence="1">
    <location>
        <begin position="8"/>
        <end position="17"/>
    </location>
</feature>
<dbReference type="Proteomes" id="UP001500957">
    <property type="component" value="Unassembled WGS sequence"/>
</dbReference>
<dbReference type="RefSeq" id="WP_344600405.1">
    <property type="nucleotide sequence ID" value="NZ_BAAAHE010000001.1"/>
</dbReference>
<feature type="region of interest" description="Disordered" evidence="1">
    <location>
        <begin position="1"/>
        <end position="28"/>
    </location>
</feature>
<evidence type="ECO:0000313" key="3">
    <source>
        <dbReference type="Proteomes" id="UP001500957"/>
    </source>
</evidence>
<dbReference type="EMBL" id="BAAAHE010000001">
    <property type="protein sequence ID" value="GAA0603099.1"/>
    <property type="molecule type" value="Genomic_DNA"/>
</dbReference>